<dbReference type="SUPFAM" id="SSF53474">
    <property type="entry name" value="alpha/beta-Hydrolases"/>
    <property type="match status" value="1"/>
</dbReference>
<keyword evidence="3" id="KW-0720">Serine protease</keyword>
<keyword evidence="2" id="KW-0378">Hydrolase</keyword>
<dbReference type="PRINTS" id="PR00862">
    <property type="entry name" value="PROLIGOPTASE"/>
</dbReference>
<dbReference type="InterPro" id="IPR001375">
    <property type="entry name" value="Peptidase_S9_cat"/>
</dbReference>
<organism evidence="6 7">
    <name type="scientific">Micromonospora sonneratiae</name>
    <dbReference type="NCBI Taxonomy" id="1184706"/>
    <lineage>
        <taxon>Bacteria</taxon>
        <taxon>Bacillati</taxon>
        <taxon>Actinomycetota</taxon>
        <taxon>Actinomycetes</taxon>
        <taxon>Micromonosporales</taxon>
        <taxon>Micromonosporaceae</taxon>
        <taxon>Micromonospora</taxon>
    </lineage>
</organism>
<dbReference type="RefSeq" id="WP_377574232.1">
    <property type="nucleotide sequence ID" value="NZ_JBHTMP010000042.1"/>
</dbReference>
<dbReference type="InterPro" id="IPR029058">
    <property type="entry name" value="AB_hydrolase_fold"/>
</dbReference>
<dbReference type="EMBL" id="JBHTMP010000042">
    <property type="protein sequence ID" value="MFD1324124.1"/>
    <property type="molecule type" value="Genomic_DNA"/>
</dbReference>
<evidence type="ECO:0000259" key="4">
    <source>
        <dbReference type="Pfam" id="PF00326"/>
    </source>
</evidence>
<name>A0ABW3YIU8_9ACTN</name>
<dbReference type="SUPFAM" id="SSF50993">
    <property type="entry name" value="Peptidase/esterase 'gauge' domain"/>
    <property type="match status" value="1"/>
</dbReference>
<accession>A0ABW3YIU8</accession>
<dbReference type="Gene3D" id="3.40.50.1820">
    <property type="entry name" value="alpha/beta hydrolase"/>
    <property type="match status" value="1"/>
</dbReference>
<dbReference type="InterPro" id="IPR002470">
    <property type="entry name" value="Peptidase_S9A"/>
</dbReference>
<keyword evidence="7" id="KW-1185">Reference proteome</keyword>
<protein>
    <submittedName>
        <fullName evidence="6">Prolyl oligopeptidase family protein</fullName>
    </submittedName>
</protein>
<reference evidence="7" key="1">
    <citation type="journal article" date="2019" name="Int. J. Syst. Evol. Microbiol.">
        <title>The Global Catalogue of Microorganisms (GCM) 10K type strain sequencing project: providing services to taxonomists for standard genome sequencing and annotation.</title>
        <authorList>
            <consortium name="The Broad Institute Genomics Platform"/>
            <consortium name="The Broad Institute Genome Sequencing Center for Infectious Disease"/>
            <person name="Wu L."/>
            <person name="Ma J."/>
        </authorList>
    </citation>
    <scope>NUCLEOTIDE SEQUENCE [LARGE SCALE GENOMIC DNA]</scope>
    <source>
        <strain evidence="7">JCM 31037</strain>
    </source>
</reference>
<evidence type="ECO:0000256" key="1">
    <source>
        <dbReference type="ARBA" id="ARBA00022670"/>
    </source>
</evidence>
<sequence length="675" mass="75640">MTETTSHVDRFLWLEDLGGERPAAWVREQNAQTITTLTGNASFPGLRTELRQVLDADDRIPLPHFRGEHLYDFWQDEAHPRGVWRRTTLEQYRRPKPDWQVLLDVDALAAEEAENWVWKGPTVLRPGYRRCLVSLSRGGSDAIVVREFDLQDRVFVEDGFHLPEAKSSVGWIDLDHIYVATDFGPGTLTDSGYPRIVKQWRRGTPLAEAVTVYQGHHEDIGVGALRDPTAGFERDLVIRGLDFYRNETYLRTEGGDLIRIEVPDDAQIDIHREWLLIRLRSAWTVGPTTYPAGAALITRFDEFLAGGRELTVLFEPDPGTALNHHYWTRNHLVLAMLSDVRSRLEVLTPTETGWHRSPLAGGSEFDHTEIISTNPDHTDEYLLSCGGFIRPTTLHYGRIGDGFEPVKQEPELFATTGLSVRQFFATSADGTQVPYFVVGPSDGSAGPTLLSGYGGFELSRTPSYNGVIGRGWLARGGTYVVANIRGGGEYGPAWHRCAIRENRPRAYEDFAAVAADLVQRGITVPSRLGIEGGSNGGLLMGVMLTRYPHLFGAVVARVPLLDMRRYHKLLAGASWMAEYGDPDDEADWAYLREYSPYHNVSETTTYPPALFVTSTRDDRVHPGHARKMVARLREAGHDVSYYENVEGGHGAASDNAQLAFMWALILEFLWPRLRG</sequence>
<dbReference type="PANTHER" id="PTHR42881">
    <property type="entry name" value="PROLYL ENDOPEPTIDASE"/>
    <property type="match status" value="1"/>
</dbReference>
<dbReference type="Gene3D" id="2.130.10.120">
    <property type="entry name" value="Prolyl oligopeptidase, N-terminal domain"/>
    <property type="match status" value="1"/>
</dbReference>
<dbReference type="Pfam" id="PF02897">
    <property type="entry name" value="Peptidase_S9_N"/>
    <property type="match status" value="1"/>
</dbReference>
<dbReference type="Proteomes" id="UP001597260">
    <property type="component" value="Unassembled WGS sequence"/>
</dbReference>
<gene>
    <name evidence="6" type="ORF">ACFQ4H_23845</name>
</gene>
<feature type="domain" description="Peptidase S9A N-terminal" evidence="5">
    <location>
        <begin position="7"/>
        <end position="220"/>
    </location>
</feature>
<evidence type="ECO:0000256" key="3">
    <source>
        <dbReference type="ARBA" id="ARBA00022825"/>
    </source>
</evidence>
<dbReference type="InterPro" id="IPR023302">
    <property type="entry name" value="Pept_S9A_N"/>
</dbReference>
<evidence type="ECO:0000313" key="7">
    <source>
        <dbReference type="Proteomes" id="UP001597260"/>
    </source>
</evidence>
<dbReference type="PANTHER" id="PTHR42881:SF13">
    <property type="entry name" value="PROLYL ENDOPEPTIDASE"/>
    <property type="match status" value="1"/>
</dbReference>
<dbReference type="Pfam" id="PF00326">
    <property type="entry name" value="Peptidase_S9"/>
    <property type="match status" value="1"/>
</dbReference>
<evidence type="ECO:0000256" key="2">
    <source>
        <dbReference type="ARBA" id="ARBA00022801"/>
    </source>
</evidence>
<feature type="domain" description="Peptidase S9 prolyl oligopeptidase catalytic" evidence="4">
    <location>
        <begin position="473"/>
        <end position="669"/>
    </location>
</feature>
<evidence type="ECO:0000313" key="6">
    <source>
        <dbReference type="EMBL" id="MFD1324124.1"/>
    </source>
</evidence>
<dbReference type="InterPro" id="IPR051167">
    <property type="entry name" value="Prolyl_oligopep/macrocyclase"/>
</dbReference>
<evidence type="ECO:0000259" key="5">
    <source>
        <dbReference type="Pfam" id="PF02897"/>
    </source>
</evidence>
<comment type="caution">
    <text evidence="6">The sequence shown here is derived from an EMBL/GenBank/DDBJ whole genome shotgun (WGS) entry which is preliminary data.</text>
</comment>
<keyword evidence="1" id="KW-0645">Protease</keyword>
<proteinExistence type="predicted"/>